<evidence type="ECO:0000313" key="4">
    <source>
        <dbReference type="EMBL" id="RDB67950.1"/>
    </source>
</evidence>
<dbReference type="PROSITE" id="PS50887">
    <property type="entry name" value="GGDEF"/>
    <property type="match status" value="1"/>
</dbReference>
<feature type="domain" description="GGDEF" evidence="3">
    <location>
        <begin position="699"/>
        <end position="832"/>
    </location>
</feature>
<reference evidence="4 5" key="1">
    <citation type="journal article" date="2018" name="Elife">
        <title>Discovery and characterization of a prevalent human gut bacterial enzyme sufficient for the inactivation of a family of plant toxins.</title>
        <authorList>
            <person name="Koppel N."/>
            <person name="Bisanz J.E."/>
            <person name="Pandelia M.E."/>
            <person name="Turnbaugh P.J."/>
            <person name="Balskus E.P."/>
        </authorList>
    </citation>
    <scope>NUCLEOTIDE SEQUENCE [LARGE SCALE GENOMIC DNA]</scope>
    <source>
        <strain evidence="4 5">W1 BHI 6</strain>
    </source>
</reference>
<dbReference type="Proteomes" id="UP000253970">
    <property type="component" value="Unassembled WGS sequence"/>
</dbReference>
<gene>
    <name evidence="4" type="ORF">C1875_12715</name>
</gene>
<dbReference type="SMART" id="SM00267">
    <property type="entry name" value="GGDEF"/>
    <property type="match status" value="1"/>
</dbReference>
<keyword evidence="1" id="KW-0472">Membrane</keyword>
<proteinExistence type="predicted"/>
<evidence type="ECO:0000313" key="5">
    <source>
        <dbReference type="Proteomes" id="UP000253970"/>
    </source>
</evidence>
<feature type="signal peptide" evidence="2">
    <location>
        <begin position="1"/>
        <end position="22"/>
    </location>
</feature>
<dbReference type="NCBIfam" id="TIGR00254">
    <property type="entry name" value="GGDEF"/>
    <property type="match status" value="1"/>
</dbReference>
<dbReference type="PANTHER" id="PTHR46663:SF4">
    <property type="entry name" value="DIGUANYLATE CYCLASE DGCT-RELATED"/>
    <property type="match status" value="1"/>
</dbReference>
<keyword evidence="2" id="KW-0732">Signal</keyword>
<keyword evidence="1" id="KW-1133">Transmembrane helix</keyword>
<dbReference type="Gene3D" id="3.30.70.270">
    <property type="match status" value="1"/>
</dbReference>
<comment type="caution">
    <text evidence="4">The sequence shown here is derived from an EMBL/GenBank/DDBJ whole genome shotgun (WGS) entry which is preliminary data.</text>
</comment>
<dbReference type="InterPro" id="IPR043128">
    <property type="entry name" value="Rev_trsase/Diguanyl_cyclase"/>
</dbReference>
<feature type="transmembrane region" description="Helical" evidence="1">
    <location>
        <begin position="505"/>
        <end position="524"/>
    </location>
</feature>
<protein>
    <submittedName>
        <fullName evidence="4">Diguanylate cyclase</fullName>
    </submittedName>
</protein>
<dbReference type="SUPFAM" id="SSF55073">
    <property type="entry name" value="Nucleotide cyclase"/>
    <property type="match status" value="1"/>
</dbReference>
<dbReference type="PANTHER" id="PTHR46663">
    <property type="entry name" value="DIGUANYLATE CYCLASE DGCT-RELATED"/>
    <property type="match status" value="1"/>
</dbReference>
<name>A0A369MBZ5_EGGLN</name>
<dbReference type="InterPro" id="IPR052163">
    <property type="entry name" value="DGC-Regulatory_Protein"/>
</dbReference>
<evidence type="ECO:0000256" key="1">
    <source>
        <dbReference type="SAM" id="Phobius"/>
    </source>
</evidence>
<dbReference type="Gene3D" id="3.40.190.10">
    <property type="entry name" value="Periplasmic binding protein-like II"/>
    <property type="match status" value="3"/>
</dbReference>
<dbReference type="InterPro" id="IPR000160">
    <property type="entry name" value="GGDEF_dom"/>
</dbReference>
<dbReference type="Pfam" id="PF00990">
    <property type="entry name" value="GGDEF"/>
    <property type="match status" value="1"/>
</dbReference>
<feature type="chain" id="PRO_5016844379" evidence="2">
    <location>
        <begin position="23"/>
        <end position="835"/>
    </location>
</feature>
<sequence>MLLSAVLACALLIPVTTEEAHASDQPRIVKVGYTDSEGLLAKNDDGTYEGYTYDYLMRVAQFTGWSFEFVEAEGDNANERALRLLEMLDNGEVDIEGSMSYSAALAEMYEYPENSYGSAHTALFAPNIHATVSKTNLFTRSELRVAILATAKKRRAELEYYCDQNGINLVTVECSTTQELLDKTLTGEADVFLEIDVNIFDGFHIVSSFAGRPFFFAAPKGERSIIDELDATIDRINQSNPQLQETLYKKHFLPSEDNYDLTSAELRYARNYKTLRVGVLTDRPPLQSFDPETGEFKGVTKGILEYLSKHTGLSFEVVSIPRYDDLATALREENIDIVAGVNDDDNTEIDKIVAMTAPYMTTSILLVYNKFVDPDRLDGKNIALLWDQAETAPEGAPVQLYDTIEECLEAVNSGEADYTYGTSYTTPYYLNIDELSNILYLPTSTQSIDICFGLAQPVDPDLLVILNKALRSLNSAQLDSIIYDNSLIDQDEQINLFIKDHLREFALACISLLVLIIVLLALYLRSRMHAARAVREENLRFQELYRLANEQFFEYSIKSDTLRISKSKSLLSSSYVDDATSMDDGSSYVSYENARQLIKHSANPELLDAFTSPSNAVTEVLCHEEANPDKDRKWIRITSHFVEDDAGKPISVIGKIANIDDEMREKMDLSERAHHDGLTGLLNWQTFQETAGELLSNGNAGAVLVVDTDDFKGVNDTYGHLAGDRALQQTAAALTAAFRPQDLIGRLGGDEFAICVNGRIDDERLASACAGIVKRGVTFTDQYGTEHEVTLSIGGVELHGKIASYQSAYRQADKALYRAKAAGKNRFVIGSYQAE</sequence>
<dbReference type="InterPro" id="IPR001638">
    <property type="entry name" value="Solute-binding_3/MltF_N"/>
</dbReference>
<evidence type="ECO:0000259" key="3">
    <source>
        <dbReference type="PROSITE" id="PS50887"/>
    </source>
</evidence>
<dbReference type="Pfam" id="PF00497">
    <property type="entry name" value="SBP_bac_3"/>
    <property type="match status" value="1"/>
</dbReference>
<dbReference type="AlphaFoldDB" id="A0A369MBZ5"/>
<dbReference type="EMBL" id="PPTU01000025">
    <property type="protein sequence ID" value="RDB67950.1"/>
    <property type="molecule type" value="Genomic_DNA"/>
</dbReference>
<keyword evidence="1" id="KW-0812">Transmembrane</keyword>
<organism evidence="4 5">
    <name type="scientific">Eggerthella lenta</name>
    <name type="common">Eubacterium lentum</name>
    <dbReference type="NCBI Taxonomy" id="84112"/>
    <lineage>
        <taxon>Bacteria</taxon>
        <taxon>Bacillati</taxon>
        <taxon>Actinomycetota</taxon>
        <taxon>Coriobacteriia</taxon>
        <taxon>Eggerthellales</taxon>
        <taxon>Eggerthellaceae</taxon>
        <taxon>Eggerthella</taxon>
    </lineage>
</organism>
<evidence type="ECO:0000256" key="2">
    <source>
        <dbReference type="SAM" id="SignalP"/>
    </source>
</evidence>
<accession>A0A369MBZ5</accession>
<dbReference type="SUPFAM" id="SSF53850">
    <property type="entry name" value="Periplasmic binding protein-like II"/>
    <property type="match status" value="2"/>
</dbReference>
<dbReference type="InterPro" id="IPR029787">
    <property type="entry name" value="Nucleotide_cyclase"/>
</dbReference>
<dbReference type="CDD" id="cd01949">
    <property type="entry name" value="GGDEF"/>
    <property type="match status" value="1"/>
</dbReference>
<dbReference type="SMART" id="SM00062">
    <property type="entry name" value="PBPb"/>
    <property type="match status" value="2"/>
</dbReference>